<evidence type="ECO:0008006" key="3">
    <source>
        <dbReference type="Google" id="ProtNLM"/>
    </source>
</evidence>
<evidence type="ECO:0000313" key="2">
    <source>
        <dbReference type="Proteomes" id="UP000321750"/>
    </source>
</evidence>
<dbReference type="EMBL" id="BJZV01000046">
    <property type="protein sequence ID" value="GEP12547.1"/>
    <property type="molecule type" value="Genomic_DNA"/>
</dbReference>
<sequence>MSVKVSEWDPANYLDNDEVRTAYLKAALEDGDPKLIKAAIDDIGRSRGVMEGGPP</sequence>
<dbReference type="AlphaFoldDB" id="A0A512JRG2"/>
<protein>
    <recommendedName>
        <fullName evidence="3">Addiction module antidote protein</fullName>
    </recommendedName>
</protein>
<gene>
    <name evidence="1" type="ORF">MGN01_43920</name>
</gene>
<evidence type="ECO:0000313" key="1">
    <source>
        <dbReference type="EMBL" id="GEP12547.1"/>
    </source>
</evidence>
<accession>A0A512JRG2</accession>
<name>A0A512JRG2_9HYPH</name>
<dbReference type="RefSeq" id="WP_170246104.1">
    <property type="nucleotide sequence ID" value="NZ_BJZV01000046.1"/>
</dbReference>
<organism evidence="1 2">
    <name type="scientific">Methylobacterium gnaphalii</name>
    <dbReference type="NCBI Taxonomy" id="1010610"/>
    <lineage>
        <taxon>Bacteria</taxon>
        <taxon>Pseudomonadati</taxon>
        <taxon>Pseudomonadota</taxon>
        <taxon>Alphaproteobacteria</taxon>
        <taxon>Hyphomicrobiales</taxon>
        <taxon>Methylobacteriaceae</taxon>
        <taxon>Methylobacterium</taxon>
    </lineage>
</organism>
<reference evidence="1 2" key="1">
    <citation type="submission" date="2019-07" db="EMBL/GenBank/DDBJ databases">
        <title>Whole genome shotgun sequence of Methylobacterium gnaphalii NBRC 107716.</title>
        <authorList>
            <person name="Hosoyama A."/>
            <person name="Uohara A."/>
            <person name="Ohji S."/>
            <person name="Ichikawa N."/>
        </authorList>
    </citation>
    <scope>NUCLEOTIDE SEQUENCE [LARGE SCALE GENOMIC DNA]</scope>
    <source>
        <strain evidence="1 2">NBRC 107716</strain>
    </source>
</reference>
<dbReference type="Proteomes" id="UP000321750">
    <property type="component" value="Unassembled WGS sequence"/>
</dbReference>
<dbReference type="InterPro" id="IPR014057">
    <property type="entry name" value="HI1420"/>
</dbReference>
<dbReference type="Pfam" id="PF21716">
    <property type="entry name" value="dnstrm_HI1420"/>
    <property type="match status" value="1"/>
</dbReference>
<proteinExistence type="predicted"/>
<comment type="caution">
    <text evidence="1">The sequence shown here is derived from an EMBL/GenBank/DDBJ whole genome shotgun (WGS) entry which is preliminary data.</text>
</comment>
<keyword evidence="2" id="KW-1185">Reference proteome</keyword>